<evidence type="ECO:0000259" key="4">
    <source>
        <dbReference type="Pfam" id="PF22725"/>
    </source>
</evidence>
<sequence>MTFTLPVSRTPDPMDAPPLRWGMLGTGWIAERFVEALHAHTRQRVVVVGSRTAEKGAEFAARHGIERSTVGYEAVAADPAVDIVYVATPHSEHRDNALLAIAAGKHVLVEKAFTRNLAEATEVVDAARAAGVAVMEAMWTRFLPHMDVVRQVLADGALGELETAFADHGQWFPKDPDFRLFDPAKAGGAMLDLGVYPVSFNHFALGAPGRALAAGTTAFTGVDRQISAVLTGFERHPMAHGIVTTTLAALTPTLAFVAGDEARLEIPGPFYGPQPVTVTRRDGKQATSEAGPIPGHEGLCYQAAHLAAFVAEGRLESDILPLDETLAVMATMDELRRQVGVSLPGETL</sequence>
<evidence type="ECO:0000313" key="5">
    <source>
        <dbReference type="EMBL" id="OCL37008.1"/>
    </source>
</evidence>
<dbReference type="InterPro" id="IPR050984">
    <property type="entry name" value="Gfo/Idh/MocA_domain"/>
</dbReference>
<dbReference type="EMBL" id="MBQD01000003">
    <property type="protein sequence ID" value="OCL37008.1"/>
    <property type="molecule type" value="Genomic_DNA"/>
</dbReference>
<name>A0A1C0ARI1_9ACTN</name>
<feature type="domain" description="GFO/IDH/MocA-like oxidoreductase" evidence="4">
    <location>
        <begin position="149"/>
        <end position="260"/>
    </location>
</feature>
<keyword evidence="6" id="KW-1185">Reference proteome</keyword>
<dbReference type="SUPFAM" id="SSF51735">
    <property type="entry name" value="NAD(P)-binding Rossmann-fold domains"/>
    <property type="match status" value="1"/>
</dbReference>
<comment type="similarity">
    <text evidence="1">Belongs to the Gfo/Idh/MocA family.</text>
</comment>
<feature type="domain" description="Gfo/Idh/MocA-like oxidoreductase N-terminal" evidence="3">
    <location>
        <begin position="19"/>
        <end position="136"/>
    </location>
</feature>
<dbReference type="PANTHER" id="PTHR22604:SF105">
    <property type="entry name" value="TRANS-1,2-DIHYDROBENZENE-1,2-DIOL DEHYDROGENASE"/>
    <property type="match status" value="1"/>
</dbReference>
<comment type="caution">
    <text evidence="5">The sequence shown here is derived from an EMBL/GenBank/DDBJ whole genome shotgun (WGS) entry which is preliminary data.</text>
</comment>
<evidence type="ECO:0000259" key="3">
    <source>
        <dbReference type="Pfam" id="PF01408"/>
    </source>
</evidence>
<dbReference type="Pfam" id="PF01408">
    <property type="entry name" value="GFO_IDH_MocA"/>
    <property type="match status" value="1"/>
</dbReference>
<proteinExistence type="inferred from homology"/>
<dbReference type="Proteomes" id="UP000093501">
    <property type="component" value="Unassembled WGS sequence"/>
</dbReference>
<dbReference type="InterPro" id="IPR000683">
    <property type="entry name" value="Gfo/Idh/MocA-like_OxRdtase_N"/>
</dbReference>
<protein>
    <submittedName>
        <fullName evidence="5">Oxidoreductase</fullName>
    </submittedName>
</protein>
<organism evidence="5 6">
    <name type="scientific">Tessaracoccus lapidicaptus</name>
    <dbReference type="NCBI Taxonomy" id="1427523"/>
    <lineage>
        <taxon>Bacteria</taxon>
        <taxon>Bacillati</taxon>
        <taxon>Actinomycetota</taxon>
        <taxon>Actinomycetes</taxon>
        <taxon>Propionibacteriales</taxon>
        <taxon>Propionibacteriaceae</taxon>
        <taxon>Tessaracoccus</taxon>
    </lineage>
</organism>
<dbReference type="Gene3D" id="3.30.360.10">
    <property type="entry name" value="Dihydrodipicolinate Reductase, domain 2"/>
    <property type="match status" value="1"/>
</dbReference>
<dbReference type="AlphaFoldDB" id="A0A1C0ARI1"/>
<keyword evidence="2" id="KW-0560">Oxidoreductase</keyword>
<dbReference type="GO" id="GO:0016491">
    <property type="term" value="F:oxidoreductase activity"/>
    <property type="evidence" value="ECO:0007669"/>
    <property type="project" value="UniProtKB-KW"/>
</dbReference>
<evidence type="ECO:0000256" key="2">
    <source>
        <dbReference type="ARBA" id="ARBA00023002"/>
    </source>
</evidence>
<dbReference type="RefSeq" id="WP_068749701.1">
    <property type="nucleotide sequence ID" value="NZ_MBQD01000003.1"/>
</dbReference>
<reference evidence="6" key="1">
    <citation type="submission" date="2016-07" db="EMBL/GenBank/DDBJ databases">
        <authorList>
            <person name="Florea S."/>
            <person name="Webb J.S."/>
            <person name="Jaromczyk J."/>
            <person name="Schardl C.L."/>
        </authorList>
    </citation>
    <scope>NUCLEOTIDE SEQUENCE [LARGE SCALE GENOMIC DNA]</scope>
    <source>
        <strain evidence="6">IPBSL-7</strain>
    </source>
</reference>
<dbReference type="PANTHER" id="PTHR22604">
    <property type="entry name" value="OXIDOREDUCTASES"/>
    <property type="match status" value="1"/>
</dbReference>
<dbReference type="Pfam" id="PF22725">
    <property type="entry name" value="GFO_IDH_MocA_C3"/>
    <property type="match status" value="1"/>
</dbReference>
<dbReference type="InterPro" id="IPR055170">
    <property type="entry name" value="GFO_IDH_MocA-like_dom"/>
</dbReference>
<dbReference type="Gene3D" id="3.40.50.720">
    <property type="entry name" value="NAD(P)-binding Rossmann-like Domain"/>
    <property type="match status" value="1"/>
</dbReference>
<evidence type="ECO:0000256" key="1">
    <source>
        <dbReference type="ARBA" id="ARBA00010928"/>
    </source>
</evidence>
<accession>A0A1C0ARI1</accession>
<dbReference type="InterPro" id="IPR036291">
    <property type="entry name" value="NAD(P)-bd_dom_sf"/>
</dbReference>
<gene>
    <name evidence="5" type="ORF">BCR15_12135</name>
</gene>
<evidence type="ECO:0000313" key="6">
    <source>
        <dbReference type="Proteomes" id="UP000093501"/>
    </source>
</evidence>
<dbReference type="SUPFAM" id="SSF55347">
    <property type="entry name" value="Glyceraldehyde-3-phosphate dehydrogenase-like, C-terminal domain"/>
    <property type="match status" value="1"/>
</dbReference>
<dbReference type="GO" id="GO:0000166">
    <property type="term" value="F:nucleotide binding"/>
    <property type="evidence" value="ECO:0007669"/>
    <property type="project" value="InterPro"/>
</dbReference>